<keyword evidence="1" id="KW-0812">Transmembrane</keyword>
<feature type="transmembrane region" description="Helical" evidence="1">
    <location>
        <begin position="5"/>
        <end position="27"/>
    </location>
</feature>
<dbReference type="STRING" id="1202724.AM493_17725"/>
<feature type="domain" description="VanZ-like" evidence="2">
    <location>
        <begin position="33"/>
        <end position="114"/>
    </location>
</feature>
<dbReference type="NCBIfam" id="NF037970">
    <property type="entry name" value="vanZ_1"/>
    <property type="match status" value="1"/>
</dbReference>
<keyword evidence="4" id="KW-1185">Reference proteome</keyword>
<sequence>MHNKYFWAAIFWTVVISICCLVSIKTFEGAADIGSADKYVHFTFYFIFTILWCFFLKSKNGNSFKIRLIVFAFAFSFGAIIEACQEFLTEDRSADIGDVIANTSGSAGAVLFMWLKDKLSKKK</sequence>
<dbReference type="RefSeq" id="WP_074961388.1">
    <property type="nucleotide sequence ID" value="NZ_FOYA01000002.1"/>
</dbReference>
<dbReference type="PANTHER" id="PTHR28008:SF1">
    <property type="entry name" value="DOMAIN PROTEIN, PUTATIVE (AFU_ORTHOLOGUE AFUA_3G10980)-RELATED"/>
    <property type="match status" value="1"/>
</dbReference>
<reference evidence="3 4" key="1">
    <citation type="submission" date="2015-08" db="EMBL/GenBank/DDBJ databases">
        <title>Whole genome sequence of Flavobacterium akiainvivens IK-1T, from decaying Wikstroemia oahuensis, an endemic Hawaiian shrub.</title>
        <authorList>
            <person name="Wan X."/>
            <person name="Hou S."/>
            <person name="Saito J."/>
            <person name="Donachie S."/>
        </authorList>
    </citation>
    <scope>NUCLEOTIDE SEQUENCE [LARGE SCALE GENOMIC DNA]</scope>
    <source>
        <strain evidence="3 4">IK-1</strain>
    </source>
</reference>
<gene>
    <name evidence="3" type="ORF">AM493_17725</name>
</gene>
<evidence type="ECO:0000313" key="4">
    <source>
        <dbReference type="Proteomes" id="UP000037755"/>
    </source>
</evidence>
<evidence type="ECO:0000313" key="3">
    <source>
        <dbReference type="EMBL" id="KOS07677.1"/>
    </source>
</evidence>
<evidence type="ECO:0000256" key="1">
    <source>
        <dbReference type="SAM" id="Phobius"/>
    </source>
</evidence>
<dbReference type="PATRIC" id="fig|1202724.3.peg.3683"/>
<evidence type="ECO:0000259" key="2">
    <source>
        <dbReference type="Pfam" id="PF04892"/>
    </source>
</evidence>
<name>A0A0M8MKG2_9FLAO</name>
<dbReference type="Pfam" id="PF04892">
    <property type="entry name" value="VanZ"/>
    <property type="match status" value="1"/>
</dbReference>
<keyword evidence="1" id="KW-0472">Membrane</keyword>
<feature type="transmembrane region" description="Helical" evidence="1">
    <location>
        <begin position="94"/>
        <end position="115"/>
    </location>
</feature>
<keyword evidence="1" id="KW-1133">Transmembrane helix</keyword>
<protein>
    <recommendedName>
        <fullName evidence="2">VanZ-like domain-containing protein</fullName>
    </recommendedName>
</protein>
<feature type="transmembrane region" description="Helical" evidence="1">
    <location>
        <begin position="68"/>
        <end position="88"/>
    </location>
</feature>
<organism evidence="3 4">
    <name type="scientific">Flavobacterium akiainvivens</name>
    <dbReference type="NCBI Taxonomy" id="1202724"/>
    <lineage>
        <taxon>Bacteria</taxon>
        <taxon>Pseudomonadati</taxon>
        <taxon>Bacteroidota</taxon>
        <taxon>Flavobacteriia</taxon>
        <taxon>Flavobacteriales</taxon>
        <taxon>Flavobacteriaceae</taxon>
        <taxon>Flavobacterium</taxon>
    </lineage>
</organism>
<dbReference type="EMBL" id="LIYD01000005">
    <property type="protein sequence ID" value="KOS07677.1"/>
    <property type="molecule type" value="Genomic_DNA"/>
</dbReference>
<accession>A0A0M8MKG2</accession>
<dbReference type="InterPro" id="IPR006976">
    <property type="entry name" value="VanZ-like"/>
</dbReference>
<dbReference type="PANTHER" id="PTHR28008">
    <property type="entry name" value="DOMAIN PROTEIN, PUTATIVE (AFU_ORTHOLOGUE AFUA_3G10980)-RELATED"/>
    <property type="match status" value="1"/>
</dbReference>
<dbReference type="OrthoDB" id="5472246at2"/>
<feature type="transmembrane region" description="Helical" evidence="1">
    <location>
        <begin position="39"/>
        <end position="56"/>
    </location>
</feature>
<dbReference type="AlphaFoldDB" id="A0A0M8MKG2"/>
<proteinExistence type="predicted"/>
<comment type="caution">
    <text evidence="3">The sequence shown here is derived from an EMBL/GenBank/DDBJ whole genome shotgun (WGS) entry which is preliminary data.</text>
</comment>
<dbReference type="Proteomes" id="UP000037755">
    <property type="component" value="Unassembled WGS sequence"/>
</dbReference>